<dbReference type="Proteomes" id="UP001054837">
    <property type="component" value="Unassembled WGS sequence"/>
</dbReference>
<feature type="non-terminal residue" evidence="1">
    <location>
        <position position="1"/>
    </location>
</feature>
<evidence type="ECO:0000313" key="2">
    <source>
        <dbReference type="Proteomes" id="UP001054837"/>
    </source>
</evidence>
<evidence type="ECO:0000313" key="1">
    <source>
        <dbReference type="EMBL" id="GIY29091.1"/>
    </source>
</evidence>
<proteinExistence type="predicted"/>
<accession>A0AAV4S7Q2</accession>
<name>A0AAV4S7Q2_9ARAC</name>
<protein>
    <submittedName>
        <fullName evidence="1">Uncharacterized protein</fullName>
    </submittedName>
</protein>
<gene>
    <name evidence="1" type="ORF">CDAR_311841</name>
</gene>
<dbReference type="EMBL" id="BPLQ01007272">
    <property type="protein sequence ID" value="GIY29091.1"/>
    <property type="molecule type" value="Genomic_DNA"/>
</dbReference>
<dbReference type="AlphaFoldDB" id="A0AAV4S7Q2"/>
<organism evidence="1 2">
    <name type="scientific">Caerostris darwini</name>
    <dbReference type="NCBI Taxonomy" id="1538125"/>
    <lineage>
        <taxon>Eukaryota</taxon>
        <taxon>Metazoa</taxon>
        <taxon>Ecdysozoa</taxon>
        <taxon>Arthropoda</taxon>
        <taxon>Chelicerata</taxon>
        <taxon>Arachnida</taxon>
        <taxon>Araneae</taxon>
        <taxon>Araneomorphae</taxon>
        <taxon>Entelegynae</taxon>
        <taxon>Araneoidea</taxon>
        <taxon>Araneidae</taxon>
        <taxon>Caerostris</taxon>
    </lineage>
</organism>
<comment type="caution">
    <text evidence="1">The sequence shown here is derived from an EMBL/GenBank/DDBJ whole genome shotgun (WGS) entry which is preliminary data.</text>
</comment>
<reference evidence="1 2" key="1">
    <citation type="submission" date="2021-06" db="EMBL/GenBank/DDBJ databases">
        <title>Caerostris darwini draft genome.</title>
        <authorList>
            <person name="Kono N."/>
            <person name="Arakawa K."/>
        </authorList>
    </citation>
    <scope>NUCLEOTIDE SEQUENCE [LARGE SCALE GENOMIC DNA]</scope>
</reference>
<keyword evidence="2" id="KW-1185">Reference proteome</keyword>
<sequence>SHKYRLPFVTSALIKYPRDPVMPVLCFQIRISVLSLFSQMFFCL</sequence>